<accession>A0ABS4IDJ8</accession>
<organism evidence="6 7">
    <name type="scientific">Virgibacillus natechei</name>
    <dbReference type="NCBI Taxonomy" id="1216297"/>
    <lineage>
        <taxon>Bacteria</taxon>
        <taxon>Bacillati</taxon>
        <taxon>Bacillota</taxon>
        <taxon>Bacilli</taxon>
        <taxon>Bacillales</taxon>
        <taxon>Bacillaceae</taxon>
        <taxon>Virgibacillus</taxon>
    </lineage>
</organism>
<feature type="transmembrane region" description="Helical" evidence="5">
    <location>
        <begin position="67"/>
        <end position="85"/>
    </location>
</feature>
<evidence type="ECO:0000256" key="5">
    <source>
        <dbReference type="HAMAP-Rule" id="MF_01536"/>
    </source>
</evidence>
<evidence type="ECO:0000256" key="3">
    <source>
        <dbReference type="ARBA" id="ARBA00022989"/>
    </source>
</evidence>
<reference evidence="6 7" key="1">
    <citation type="submission" date="2021-03" db="EMBL/GenBank/DDBJ databases">
        <title>Genomic Encyclopedia of Type Strains, Phase IV (KMG-IV): sequencing the most valuable type-strain genomes for metagenomic binning, comparative biology and taxonomic classification.</title>
        <authorList>
            <person name="Goeker M."/>
        </authorList>
    </citation>
    <scope>NUCLEOTIDE SEQUENCE [LARGE SCALE GENOMIC DNA]</scope>
    <source>
        <strain evidence="6 7">DSM 25609</strain>
    </source>
</reference>
<keyword evidence="1 5" id="KW-1003">Cell membrane</keyword>
<comment type="caution">
    <text evidence="6">The sequence shown here is derived from an EMBL/GenBank/DDBJ whole genome shotgun (WGS) entry which is preliminary data.</text>
</comment>
<evidence type="ECO:0000313" key="6">
    <source>
        <dbReference type="EMBL" id="MBP1969014.1"/>
    </source>
</evidence>
<name>A0ABS4IDJ8_9BACI</name>
<dbReference type="InterPro" id="IPR010899">
    <property type="entry name" value="UPF0344"/>
</dbReference>
<evidence type="ECO:0000256" key="1">
    <source>
        <dbReference type="ARBA" id="ARBA00022475"/>
    </source>
</evidence>
<dbReference type="HAMAP" id="MF_01536">
    <property type="entry name" value="UPF0344"/>
    <property type="match status" value="1"/>
</dbReference>
<dbReference type="RefSeq" id="WP_209462232.1">
    <property type="nucleotide sequence ID" value="NZ_CP110224.1"/>
</dbReference>
<keyword evidence="2 5" id="KW-0812">Transmembrane</keyword>
<feature type="transmembrane region" description="Helical" evidence="5">
    <location>
        <begin position="6"/>
        <end position="23"/>
    </location>
</feature>
<feature type="transmembrane region" description="Helical" evidence="5">
    <location>
        <begin position="35"/>
        <end position="55"/>
    </location>
</feature>
<evidence type="ECO:0000313" key="7">
    <source>
        <dbReference type="Proteomes" id="UP001519345"/>
    </source>
</evidence>
<dbReference type="Proteomes" id="UP001519345">
    <property type="component" value="Unassembled WGS sequence"/>
</dbReference>
<keyword evidence="7" id="KW-1185">Reference proteome</keyword>
<keyword evidence="4 5" id="KW-0472">Membrane</keyword>
<protein>
    <recommendedName>
        <fullName evidence="5">UPF0344 protein J2Z83_001117</fullName>
    </recommendedName>
</protein>
<comment type="subcellular location">
    <subcellularLocation>
        <location evidence="5">Cell membrane</location>
        <topology evidence="5">Multi-pass membrane protein</topology>
    </subcellularLocation>
</comment>
<proteinExistence type="inferred from homology"/>
<feature type="transmembrane region" description="Helical" evidence="5">
    <location>
        <begin position="97"/>
        <end position="116"/>
    </location>
</feature>
<evidence type="ECO:0000256" key="4">
    <source>
        <dbReference type="ARBA" id="ARBA00023136"/>
    </source>
</evidence>
<dbReference type="Pfam" id="PF07457">
    <property type="entry name" value="DUF1516"/>
    <property type="match status" value="1"/>
</dbReference>
<evidence type="ECO:0000256" key="2">
    <source>
        <dbReference type="ARBA" id="ARBA00022692"/>
    </source>
</evidence>
<sequence length="122" mass="13530">MNTHLHVTSWVLAFILFAVAYVLHKQGKAKGAKIVHMVLRLIYLLILFSGVDLLFNYFTGGGMIGEAVFKGIAGIWAVLAMEMILVKMTRRESTKIWWIQAIIAIVITIALGFGRLPGGFLP</sequence>
<comment type="similarity">
    <text evidence="5">Belongs to the UPF0344 family.</text>
</comment>
<gene>
    <name evidence="6" type="ORF">J2Z83_001117</name>
</gene>
<dbReference type="EMBL" id="JAGGKX010000004">
    <property type="protein sequence ID" value="MBP1969014.1"/>
    <property type="molecule type" value="Genomic_DNA"/>
</dbReference>
<keyword evidence="3 5" id="KW-1133">Transmembrane helix</keyword>